<dbReference type="Proteomes" id="UP000244655">
    <property type="component" value="Chromosome"/>
</dbReference>
<dbReference type="GO" id="GO:0009252">
    <property type="term" value="P:peptidoglycan biosynthetic process"/>
    <property type="evidence" value="ECO:0007669"/>
    <property type="project" value="UniProtKB-UniRule"/>
</dbReference>
<keyword evidence="3 7" id="KW-1133">Transmembrane helix</keyword>
<sequence length="344" mass="39686">MVMKNFFISFFTLLIVILVFVCFLYFLNSSPFKSELVYEFEVQKGWGVKKIAGELKRQGLIRSEKLLIAISYLFGSDKNFKEGKYLISSNCSTFDVYKEILKGSPVLDIGITIPEGYTSRRIALKLNKFGIIEDIQNFVDLINDIRFISEFGLSYESLEGFLFPDTYKFYRGMDMKEIIRVFVGNFFSKLVSIGIDYRSYSSEELYNRVIIASIVEREYRVKTEAAVMASVFYNRISSNMPLQSCATIEYIITEELKKPHPKRIYFADLEIKSDYNTYVNKGYPPSPISNAGSVSLRAAFFPDSTNYLFFVVKDPKAGTHKFSSHYRDHLLATNSYIHNFVTKD</sequence>
<dbReference type="PANTHER" id="PTHR30518">
    <property type="entry name" value="ENDOLYTIC MUREIN TRANSGLYCOSYLASE"/>
    <property type="match status" value="1"/>
</dbReference>
<dbReference type="NCBIfam" id="TIGR00247">
    <property type="entry name" value="endolytic transglycosylase MltG"/>
    <property type="match status" value="1"/>
</dbReference>
<evidence type="ECO:0000313" key="8">
    <source>
        <dbReference type="EMBL" id="AWG43062.1"/>
    </source>
</evidence>
<gene>
    <name evidence="7" type="primary">mltG</name>
    <name evidence="8" type="ORF">CR532_03720</name>
</gene>
<keyword evidence="6 7" id="KW-0961">Cell wall biogenesis/degradation</keyword>
<evidence type="ECO:0000256" key="6">
    <source>
        <dbReference type="ARBA" id="ARBA00023316"/>
    </source>
</evidence>
<comment type="function">
    <text evidence="7">Functions as a peptidoglycan terminase that cleaves nascent peptidoglycan strands endolytically to terminate their elongation.</text>
</comment>
<keyword evidence="4 7" id="KW-0472">Membrane</keyword>
<protein>
    <recommendedName>
        <fullName evidence="7">Endolytic murein transglycosylase</fullName>
        <ecNumber evidence="7">4.2.2.29</ecNumber>
    </recommendedName>
    <alternativeName>
        <fullName evidence="7">Peptidoglycan lytic transglycosylase</fullName>
    </alternativeName>
    <alternativeName>
        <fullName evidence="7">Peptidoglycan polymerization terminase</fullName>
    </alternativeName>
</protein>
<name>A0A2S1LXR2_9SPIR</name>
<dbReference type="EC" id="4.2.2.29" evidence="7"/>
<feature type="transmembrane region" description="Helical" evidence="7">
    <location>
        <begin position="6"/>
        <end position="27"/>
    </location>
</feature>
<comment type="catalytic activity">
    <reaction evidence="7">
        <text>a peptidoglycan chain = a peptidoglycan chain with N-acetyl-1,6-anhydromuramyl-[peptide] at the reducing end + a peptidoglycan chain with N-acetylglucosamine at the non-reducing end.</text>
        <dbReference type="EC" id="4.2.2.29"/>
    </reaction>
</comment>
<dbReference type="Gene3D" id="3.30.1490.480">
    <property type="entry name" value="Endolytic murein transglycosylase"/>
    <property type="match status" value="2"/>
</dbReference>
<accession>A0A2S1LXR2</accession>
<evidence type="ECO:0000256" key="4">
    <source>
        <dbReference type="ARBA" id="ARBA00023136"/>
    </source>
</evidence>
<keyword evidence="5 7" id="KW-0456">Lyase</keyword>
<dbReference type="PANTHER" id="PTHR30518:SF2">
    <property type="entry name" value="ENDOLYTIC MUREIN TRANSGLYCOSYLASE"/>
    <property type="match status" value="1"/>
</dbReference>
<reference evidence="8 9" key="1">
    <citation type="submission" date="2018-01" db="EMBL/GenBank/DDBJ databases">
        <title>Genome sequence of Borrelia tachyglossi.</title>
        <authorList>
            <person name="Gofton A.W."/>
        </authorList>
    </citation>
    <scope>NUCLEOTIDE SEQUENCE [LARGE SCALE GENOMIC DNA]</scope>
    <source>
        <strain evidence="8 9">Bc-F10-1268</strain>
    </source>
</reference>
<organism evidence="8 9">
    <name type="scientific">Candidatus Borreliella tachyglossi</name>
    <dbReference type="NCBI Taxonomy" id="1964448"/>
    <lineage>
        <taxon>Bacteria</taxon>
        <taxon>Pseudomonadati</taxon>
        <taxon>Spirochaetota</taxon>
        <taxon>Spirochaetia</taxon>
        <taxon>Spirochaetales</taxon>
        <taxon>Borreliaceae</taxon>
        <taxon>Borreliella</taxon>
    </lineage>
</organism>
<dbReference type="GO" id="GO:0005886">
    <property type="term" value="C:plasma membrane"/>
    <property type="evidence" value="ECO:0007669"/>
    <property type="project" value="UniProtKB-SubCell"/>
</dbReference>
<dbReference type="GO" id="GO:0008932">
    <property type="term" value="F:lytic endotransglycosylase activity"/>
    <property type="evidence" value="ECO:0007669"/>
    <property type="project" value="UniProtKB-UniRule"/>
</dbReference>
<keyword evidence="1 7" id="KW-1003">Cell membrane</keyword>
<evidence type="ECO:0000256" key="2">
    <source>
        <dbReference type="ARBA" id="ARBA00022692"/>
    </source>
</evidence>
<evidence type="ECO:0000256" key="5">
    <source>
        <dbReference type="ARBA" id="ARBA00023239"/>
    </source>
</evidence>
<keyword evidence="9" id="KW-1185">Reference proteome</keyword>
<dbReference type="EMBL" id="CP025785">
    <property type="protein sequence ID" value="AWG43062.1"/>
    <property type="molecule type" value="Genomic_DNA"/>
</dbReference>
<dbReference type="InterPro" id="IPR003770">
    <property type="entry name" value="MLTG-like"/>
</dbReference>
<dbReference type="AlphaFoldDB" id="A0A2S1LXR2"/>
<dbReference type="GO" id="GO:0071555">
    <property type="term" value="P:cell wall organization"/>
    <property type="evidence" value="ECO:0007669"/>
    <property type="project" value="UniProtKB-KW"/>
</dbReference>
<evidence type="ECO:0000256" key="1">
    <source>
        <dbReference type="ARBA" id="ARBA00022475"/>
    </source>
</evidence>
<evidence type="ECO:0000313" key="9">
    <source>
        <dbReference type="Proteomes" id="UP000244655"/>
    </source>
</evidence>
<dbReference type="RefSeq" id="WP_108729461.1">
    <property type="nucleotide sequence ID" value="NZ_CP025785.1"/>
</dbReference>
<dbReference type="HAMAP" id="MF_02065">
    <property type="entry name" value="MltG"/>
    <property type="match status" value="1"/>
</dbReference>
<dbReference type="CDD" id="cd08010">
    <property type="entry name" value="MltG_like"/>
    <property type="match status" value="1"/>
</dbReference>
<comment type="similarity">
    <text evidence="7">Belongs to the transglycosylase MltG family.</text>
</comment>
<dbReference type="Pfam" id="PF02618">
    <property type="entry name" value="YceG"/>
    <property type="match status" value="1"/>
</dbReference>
<comment type="subcellular location">
    <subcellularLocation>
        <location evidence="7">Cell membrane</location>
        <topology evidence="7">Single-pass membrane protein</topology>
    </subcellularLocation>
</comment>
<dbReference type="OrthoDB" id="9814591at2"/>
<evidence type="ECO:0000256" key="7">
    <source>
        <dbReference type="HAMAP-Rule" id="MF_02065"/>
    </source>
</evidence>
<keyword evidence="2 7" id="KW-0812">Transmembrane</keyword>
<feature type="site" description="Important for catalytic activity" evidence="7">
    <location>
        <position position="218"/>
    </location>
</feature>
<evidence type="ECO:0000256" key="3">
    <source>
        <dbReference type="ARBA" id="ARBA00022989"/>
    </source>
</evidence>
<proteinExistence type="inferred from homology"/>